<evidence type="ECO:0000313" key="1">
    <source>
        <dbReference type="EMBL" id="MED6185310.1"/>
    </source>
</evidence>
<evidence type="ECO:0000313" key="2">
    <source>
        <dbReference type="Proteomes" id="UP001341840"/>
    </source>
</evidence>
<sequence length="245" mass="27742">MGLWDSMEDEVESHQRAAAVEHPMVEPFFVDLVSNEEINPVILFETEAAEMNYFTGSSIAFTQPAISERYDCSTHFCSLNLDAMNEHVFHGQRAPDDDPTTEFEDGQEFHNKEAVLMAVKTYRMCLDDTCILSTEKEDMGDQTIVIRVLQGSVEQHFGYKASYKKHVTQLLGLLVILDKHKAIDDTINDDCSGWKPPLSFHAFYVRHIAANFMRLGVQIGMRIGRVKSSFGLDELSPCCKHMAQV</sequence>
<proteinExistence type="predicted"/>
<dbReference type="EMBL" id="JASCZI010181682">
    <property type="protein sequence ID" value="MED6185310.1"/>
    <property type="molecule type" value="Genomic_DNA"/>
</dbReference>
<reference evidence="1 2" key="1">
    <citation type="journal article" date="2023" name="Plants (Basel)">
        <title>Bridging the Gap: Combining Genomics and Transcriptomics Approaches to Understand Stylosanthes scabra, an Orphan Legume from the Brazilian Caatinga.</title>
        <authorList>
            <person name="Ferreira-Neto J.R.C."/>
            <person name="da Silva M.D."/>
            <person name="Binneck E."/>
            <person name="de Melo N.F."/>
            <person name="da Silva R.H."/>
            <person name="de Melo A.L.T.M."/>
            <person name="Pandolfi V."/>
            <person name="Bustamante F.O."/>
            <person name="Brasileiro-Vidal A.C."/>
            <person name="Benko-Iseppon A.M."/>
        </authorList>
    </citation>
    <scope>NUCLEOTIDE SEQUENCE [LARGE SCALE GENOMIC DNA]</scope>
    <source>
        <tissue evidence="1">Leaves</tissue>
    </source>
</reference>
<protein>
    <submittedName>
        <fullName evidence="1">Uncharacterized protein</fullName>
    </submittedName>
</protein>
<comment type="caution">
    <text evidence="1">The sequence shown here is derived from an EMBL/GenBank/DDBJ whole genome shotgun (WGS) entry which is preliminary data.</text>
</comment>
<keyword evidence="2" id="KW-1185">Reference proteome</keyword>
<name>A0ABU6WHL3_9FABA</name>
<gene>
    <name evidence="1" type="ORF">PIB30_055824</name>
</gene>
<dbReference type="Proteomes" id="UP001341840">
    <property type="component" value="Unassembled WGS sequence"/>
</dbReference>
<accession>A0ABU6WHL3</accession>
<organism evidence="1 2">
    <name type="scientific">Stylosanthes scabra</name>
    <dbReference type="NCBI Taxonomy" id="79078"/>
    <lineage>
        <taxon>Eukaryota</taxon>
        <taxon>Viridiplantae</taxon>
        <taxon>Streptophyta</taxon>
        <taxon>Embryophyta</taxon>
        <taxon>Tracheophyta</taxon>
        <taxon>Spermatophyta</taxon>
        <taxon>Magnoliopsida</taxon>
        <taxon>eudicotyledons</taxon>
        <taxon>Gunneridae</taxon>
        <taxon>Pentapetalae</taxon>
        <taxon>rosids</taxon>
        <taxon>fabids</taxon>
        <taxon>Fabales</taxon>
        <taxon>Fabaceae</taxon>
        <taxon>Papilionoideae</taxon>
        <taxon>50 kb inversion clade</taxon>
        <taxon>dalbergioids sensu lato</taxon>
        <taxon>Dalbergieae</taxon>
        <taxon>Pterocarpus clade</taxon>
        <taxon>Stylosanthes</taxon>
    </lineage>
</organism>